<dbReference type="InterPro" id="IPR036761">
    <property type="entry name" value="TTHA0802/YceI-like_sf"/>
</dbReference>
<accession>A0A937G4T6</accession>
<dbReference type="AlphaFoldDB" id="A0A937G4T6"/>
<comment type="caution">
    <text evidence="2">The sequence shown here is derived from an EMBL/GenBank/DDBJ whole genome shotgun (WGS) entry which is preliminary data.</text>
</comment>
<protein>
    <submittedName>
        <fullName evidence="2">YceI family protein</fullName>
    </submittedName>
</protein>
<gene>
    <name evidence="2" type="ORF">JMN32_27045</name>
</gene>
<dbReference type="PANTHER" id="PTHR34406">
    <property type="entry name" value="PROTEIN YCEI"/>
    <property type="match status" value="1"/>
</dbReference>
<organism evidence="2 3">
    <name type="scientific">Fulvivirga marina</name>
    <dbReference type="NCBI Taxonomy" id="2494733"/>
    <lineage>
        <taxon>Bacteria</taxon>
        <taxon>Pseudomonadati</taxon>
        <taxon>Bacteroidota</taxon>
        <taxon>Cytophagia</taxon>
        <taxon>Cytophagales</taxon>
        <taxon>Fulvivirgaceae</taxon>
        <taxon>Fulvivirga</taxon>
    </lineage>
</organism>
<dbReference type="RefSeq" id="WP_202859543.1">
    <property type="nucleotide sequence ID" value="NZ_JAEUGD010000068.1"/>
</dbReference>
<dbReference type="PANTHER" id="PTHR34406:SF1">
    <property type="entry name" value="PROTEIN YCEI"/>
    <property type="match status" value="1"/>
</dbReference>
<dbReference type="SMART" id="SM00867">
    <property type="entry name" value="YceI"/>
    <property type="match status" value="1"/>
</dbReference>
<dbReference type="InterPro" id="IPR007372">
    <property type="entry name" value="Lipid/polyisoprenoid-bd_YceI"/>
</dbReference>
<sequence length="243" mass="26649">MKNLKFLGFAAFVIMAAACSQTKEGTDAEVSEAKEVTEVSTSESFGVNKEESKITWIGSKPTGKHNGIIPIASGDIAIEDNQVVGGTIVINVAEIDNQDLKEDPDSHGKLVGHLKSEDFFDTQNYPTAEFVITSVELYSKEDSVKVKEEFDTQYKPASAKEHMVASPTHKVTGNLTMRGKTLSISFPAHVQVQDNKVIAKAKFNIDRSLWGLQYNNEADVVDKAKDKFIYNTVNVGFDIVANN</sequence>
<reference evidence="2" key="1">
    <citation type="submission" date="2021-01" db="EMBL/GenBank/DDBJ databases">
        <title>Fulvivirga kasyanovii gen. nov., sp nov., a novel member of the phylum Bacteroidetes isolated from seawater in a mussel farm.</title>
        <authorList>
            <person name="Zhao L.-H."/>
            <person name="Wang Z.-J."/>
        </authorList>
    </citation>
    <scope>NUCLEOTIDE SEQUENCE</scope>
    <source>
        <strain evidence="2">29W222</strain>
    </source>
</reference>
<dbReference type="PROSITE" id="PS51257">
    <property type="entry name" value="PROKAR_LIPOPROTEIN"/>
    <property type="match status" value="1"/>
</dbReference>
<dbReference type="Gene3D" id="2.40.128.110">
    <property type="entry name" value="Lipid/polyisoprenoid-binding, YceI-like"/>
    <property type="match status" value="1"/>
</dbReference>
<keyword evidence="3" id="KW-1185">Reference proteome</keyword>
<evidence type="ECO:0000313" key="2">
    <source>
        <dbReference type="EMBL" id="MBL6450000.1"/>
    </source>
</evidence>
<evidence type="ECO:0000313" key="3">
    <source>
        <dbReference type="Proteomes" id="UP000614216"/>
    </source>
</evidence>
<feature type="domain" description="Lipid/polyisoprenoid-binding YceI-like" evidence="1">
    <location>
        <begin position="44"/>
        <end position="242"/>
    </location>
</feature>
<name>A0A937G4T6_9BACT</name>
<evidence type="ECO:0000259" key="1">
    <source>
        <dbReference type="SMART" id="SM00867"/>
    </source>
</evidence>
<proteinExistence type="predicted"/>
<dbReference type="SUPFAM" id="SSF101874">
    <property type="entry name" value="YceI-like"/>
    <property type="match status" value="1"/>
</dbReference>
<dbReference type="Pfam" id="PF04264">
    <property type="entry name" value="YceI"/>
    <property type="match status" value="1"/>
</dbReference>
<dbReference type="EMBL" id="JAEUGD010000068">
    <property type="protein sequence ID" value="MBL6450000.1"/>
    <property type="molecule type" value="Genomic_DNA"/>
</dbReference>
<dbReference type="Proteomes" id="UP000614216">
    <property type="component" value="Unassembled WGS sequence"/>
</dbReference>